<name>A0A5S6QFC0_TRIMR</name>
<evidence type="ECO:0000256" key="4">
    <source>
        <dbReference type="SAM" id="MobiDB-lite"/>
    </source>
</evidence>
<keyword evidence="2" id="KW-0677">Repeat</keyword>
<dbReference type="PANTHER" id="PTHR11375:SF0">
    <property type="entry name" value="ACIDIC LEUCINE-RICH NUCLEAR PHOSPHOPROTEIN 32 FAMILY MEMBER A"/>
    <property type="match status" value="1"/>
</dbReference>
<evidence type="ECO:0000256" key="3">
    <source>
        <dbReference type="ARBA" id="ARBA00025777"/>
    </source>
</evidence>
<accession>A0A5S6QFC0</accession>
<dbReference type="FunFam" id="3.80.10.10:FF:000131">
    <property type="entry name" value="acidic leucine-rich nuclear phosphoprotein 32-related protein-like"/>
    <property type="match status" value="1"/>
</dbReference>
<proteinExistence type="inferred from homology"/>
<keyword evidence="6" id="KW-1185">Reference proteome</keyword>
<protein>
    <submittedName>
        <fullName evidence="7">LRRcap domain-containing protein</fullName>
    </submittedName>
</protein>
<evidence type="ECO:0000256" key="1">
    <source>
        <dbReference type="ARBA" id="ARBA00022614"/>
    </source>
</evidence>
<keyword evidence="1" id="KW-0433">Leucine-rich repeat</keyword>
<dbReference type="GO" id="GO:0042393">
    <property type="term" value="F:histone binding"/>
    <property type="evidence" value="ECO:0007669"/>
    <property type="project" value="TreeGrafter"/>
</dbReference>
<sequence length="564" mass="64432">MKKKFLDWYYHRPKIRHDGKYFQFNIDDVDPPLFLGLKAAKMAKKVIKHMRPSGNEDTIAKILRVIKMTEVTCIENTHYVERVYDAIDLAAKPFKSVTSDKLEERPHCASVYVHPIFLELARSNKVNNFPRKDGFKFIVNTTLVINVCRRNFDYLHIAADDHAAEIDIMPMDFTYLNYHNAKKVYYDLTTTKANLPPGTKSKTCVVLPSGLSVHSVYMGSVISFMAGHQFVRVPATKRTLRKNLKDLYAACEAAKYFTKEYGRVPGVKMGLEVKTFEDALAYMTMADMAWGRKWVFKEFFRIGVTTMIDNSAKLLKALLRLKLLSFVGFTALSANYFGMDRRIEMEIGNIKPEEVVILKLDNCHAMQISGLNDGMTALEELSIANTGLSTLQDFPRLPSLLKLVLADNELEGGLEHLVGCQNLVKLNLSGNKIKELKELEPLKNLKRLKFLDLFACEVSRGDNYRSKVFEMLPQLQYLDGYSRKCTSFDSDEETRDYSGDDFDEDNAPSEGVDDEDDDEDDDNVEEEEDLYDDGDNDDDSNDEEETNDDGTRGTKRKFDEENET</sequence>
<dbReference type="SMART" id="SM00446">
    <property type="entry name" value="LRRcap"/>
    <property type="match status" value="1"/>
</dbReference>
<feature type="compositionally biased region" description="Acidic residues" evidence="4">
    <location>
        <begin position="489"/>
        <end position="548"/>
    </location>
</feature>
<dbReference type="InterPro" id="IPR045081">
    <property type="entry name" value="AN32"/>
</dbReference>
<reference evidence="7" key="1">
    <citation type="submission" date="2019-12" db="UniProtKB">
        <authorList>
            <consortium name="WormBaseParasite"/>
        </authorList>
    </citation>
    <scope>IDENTIFICATION</scope>
</reference>
<dbReference type="Proteomes" id="UP000046395">
    <property type="component" value="Unassembled WGS sequence"/>
</dbReference>
<evidence type="ECO:0000313" key="6">
    <source>
        <dbReference type="Proteomes" id="UP000046395"/>
    </source>
</evidence>
<dbReference type="PROSITE" id="PS51450">
    <property type="entry name" value="LRR"/>
    <property type="match status" value="1"/>
</dbReference>
<dbReference type="Pfam" id="PF14580">
    <property type="entry name" value="LRR_9"/>
    <property type="match status" value="1"/>
</dbReference>
<evidence type="ECO:0000259" key="5">
    <source>
        <dbReference type="SMART" id="SM00446"/>
    </source>
</evidence>
<comment type="similarity">
    <text evidence="3">Belongs to the ANP32 family.</text>
</comment>
<dbReference type="GO" id="GO:0005634">
    <property type="term" value="C:nucleus"/>
    <property type="evidence" value="ECO:0007669"/>
    <property type="project" value="TreeGrafter"/>
</dbReference>
<feature type="domain" description="U2A'/phosphoprotein 32 family A C-terminal" evidence="5">
    <location>
        <begin position="461"/>
        <end position="479"/>
    </location>
</feature>
<dbReference type="InterPro" id="IPR013785">
    <property type="entry name" value="Aldolase_TIM"/>
</dbReference>
<evidence type="ECO:0000256" key="2">
    <source>
        <dbReference type="ARBA" id="ARBA00022737"/>
    </source>
</evidence>
<feature type="compositionally biased region" description="Basic and acidic residues" evidence="4">
    <location>
        <begin position="549"/>
        <end position="564"/>
    </location>
</feature>
<dbReference type="STRING" id="70415.A0A5S6QFC0"/>
<dbReference type="InterPro" id="IPR001611">
    <property type="entry name" value="Leu-rich_rpt"/>
</dbReference>
<dbReference type="Gene3D" id="3.20.20.70">
    <property type="entry name" value="Aldolase class I"/>
    <property type="match status" value="1"/>
</dbReference>
<evidence type="ECO:0000313" key="7">
    <source>
        <dbReference type="WBParaSite" id="TMUE_1000005810.1"/>
    </source>
</evidence>
<dbReference type="SUPFAM" id="SSF52058">
    <property type="entry name" value="L domain-like"/>
    <property type="match status" value="1"/>
</dbReference>
<dbReference type="SUPFAM" id="SSF51569">
    <property type="entry name" value="Aldolase"/>
    <property type="match status" value="1"/>
</dbReference>
<dbReference type="Gene3D" id="3.80.10.10">
    <property type="entry name" value="Ribonuclease Inhibitor"/>
    <property type="match status" value="1"/>
</dbReference>
<dbReference type="PANTHER" id="PTHR11375">
    <property type="entry name" value="ACIDIC LEUCINE-RICH NUCLEAR PHOSPHOPROTEIN 32"/>
    <property type="match status" value="1"/>
</dbReference>
<dbReference type="InterPro" id="IPR032675">
    <property type="entry name" value="LRR_dom_sf"/>
</dbReference>
<feature type="region of interest" description="Disordered" evidence="4">
    <location>
        <begin position="489"/>
        <end position="564"/>
    </location>
</feature>
<dbReference type="AlphaFoldDB" id="A0A5S6QFC0"/>
<dbReference type="InterPro" id="IPR003603">
    <property type="entry name" value="U2A'_phosphoprotein32A_C"/>
</dbReference>
<organism evidence="6 7">
    <name type="scientific">Trichuris muris</name>
    <name type="common">Mouse whipworm</name>
    <dbReference type="NCBI Taxonomy" id="70415"/>
    <lineage>
        <taxon>Eukaryota</taxon>
        <taxon>Metazoa</taxon>
        <taxon>Ecdysozoa</taxon>
        <taxon>Nematoda</taxon>
        <taxon>Enoplea</taxon>
        <taxon>Dorylaimia</taxon>
        <taxon>Trichinellida</taxon>
        <taxon>Trichuridae</taxon>
        <taxon>Trichuris</taxon>
    </lineage>
</organism>
<dbReference type="WBParaSite" id="TMUE_1000005810.1">
    <property type="protein sequence ID" value="TMUE_1000005810.1"/>
    <property type="gene ID" value="WBGene00292005"/>
</dbReference>